<accession>A0AAD6R9E9</accession>
<evidence type="ECO:0000313" key="3">
    <source>
        <dbReference type="Proteomes" id="UP001164929"/>
    </source>
</evidence>
<feature type="transmembrane region" description="Helical" evidence="1">
    <location>
        <begin position="51"/>
        <end position="76"/>
    </location>
</feature>
<dbReference type="EMBL" id="JAQIZT010000003">
    <property type="protein sequence ID" value="KAJ7004709.1"/>
    <property type="molecule type" value="Genomic_DNA"/>
</dbReference>
<feature type="transmembrane region" description="Helical" evidence="1">
    <location>
        <begin position="6"/>
        <end position="22"/>
    </location>
</feature>
<keyword evidence="1" id="KW-0812">Transmembrane</keyword>
<reference evidence="2" key="1">
    <citation type="journal article" date="2023" name="Mol. Ecol. Resour.">
        <title>Chromosome-level genome assembly of a triploid poplar Populus alba 'Berolinensis'.</title>
        <authorList>
            <person name="Chen S."/>
            <person name="Yu Y."/>
            <person name="Wang X."/>
            <person name="Wang S."/>
            <person name="Zhang T."/>
            <person name="Zhou Y."/>
            <person name="He R."/>
            <person name="Meng N."/>
            <person name="Wang Y."/>
            <person name="Liu W."/>
            <person name="Liu Z."/>
            <person name="Liu J."/>
            <person name="Guo Q."/>
            <person name="Huang H."/>
            <person name="Sederoff R.R."/>
            <person name="Wang G."/>
            <person name="Qu G."/>
            <person name="Chen S."/>
        </authorList>
    </citation>
    <scope>NUCLEOTIDE SEQUENCE</scope>
    <source>
        <strain evidence="2">SC-2020</strain>
    </source>
</reference>
<protein>
    <submittedName>
        <fullName evidence="2">Uncharacterized protein</fullName>
    </submittedName>
</protein>
<gene>
    <name evidence="2" type="ORF">NC653_009526</name>
</gene>
<evidence type="ECO:0000256" key="1">
    <source>
        <dbReference type="SAM" id="Phobius"/>
    </source>
</evidence>
<keyword evidence="1" id="KW-0472">Membrane</keyword>
<evidence type="ECO:0000313" key="2">
    <source>
        <dbReference type="EMBL" id="KAJ7004709.1"/>
    </source>
</evidence>
<keyword evidence="3" id="KW-1185">Reference proteome</keyword>
<keyword evidence="1" id="KW-1133">Transmembrane helix</keyword>
<organism evidence="2 3">
    <name type="scientific">Populus alba x Populus x berolinensis</name>
    <dbReference type="NCBI Taxonomy" id="444605"/>
    <lineage>
        <taxon>Eukaryota</taxon>
        <taxon>Viridiplantae</taxon>
        <taxon>Streptophyta</taxon>
        <taxon>Embryophyta</taxon>
        <taxon>Tracheophyta</taxon>
        <taxon>Spermatophyta</taxon>
        <taxon>Magnoliopsida</taxon>
        <taxon>eudicotyledons</taxon>
        <taxon>Gunneridae</taxon>
        <taxon>Pentapetalae</taxon>
        <taxon>rosids</taxon>
        <taxon>fabids</taxon>
        <taxon>Malpighiales</taxon>
        <taxon>Salicaceae</taxon>
        <taxon>Saliceae</taxon>
        <taxon>Populus</taxon>
    </lineage>
</organism>
<proteinExistence type="predicted"/>
<comment type="caution">
    <text evidence="2">The sequence shown here is derived from an EMBL/GenBank/DDBJ whole genome shotgun (WGS) entry which is preliminary data.</text>
</comment>
<sequence>MQLLHVMFQVMLILIAIMLSLMKSKYCMLVHQLPIHLAAPALKTKRISSMVVLVALPEWEVTLVSLVVCQLLVALVELANMEGLVE</sequence>
<dbReference type="AlphaFoldDB" id="A0AAD6R9E9"/>
<name>A0AAD6R9E9_9ROSI</name>
<dbReference type="Proteomes" id="UP001164929">
    <property type="component" value="Chromosome 3"/>
</dbReference>